<reference evidence="13 14" key="1">
    <citation type="submission" date="2017-02" db="EMBL/GenBank/DDBJ databases">
        <title>Genomic diversity within the haloalkaliphilic genus Thioalkalivibrio.</title>
        <authorList>
            <person name="Ahn A.-C."/>
            <person name="Meier-Kolthoff J."/>
            <person name="Overmars L."/>
            <person name="Richter M."/>
            <person name="Woyke T."/>
            <person name="Sorokin D.Y."/>
            <person name="Muyzer G."/>
        </authorList>
    </citation>
    <scope>NUCLEOTIDE SEQUENCE [LARGE SCALE GENOMIC DNA]</scope>
    <source>
        <strain evidence="13 14">ALJD</strain>
    </source>
</reference>
<evidence type="ECO:0000256" key="4">
    <source>
        <dbReference type="ARBA" id="ARBA00022729"/>
    </source>
</evidence>
<dbReference type="SMART" id="SM00228">
    <property type="entry name" value="PDZ"/>
    <property type="match status" value="2"/>
</dbReference>
<dbReference type="OrthoDB" id="9758917at2"/>
<dbReference type="Pfam" id="PF13365">
    <property type="entry name" value="Trypsin_2"/>
    <property type="match status" value="1"/>
</dbReference>
<dbReference type="Pfam" id="PF17820">
    <property type="entry name" value="PDZ_6"/>
    <property type="match status" value="1"/>
</dbReference>
<evidence type="ECO:0000256" key="6">
    <source>
        <dbReference type="ARBA" id="ARBA00022764"/>
    </source>
</evidence>
<keyword evidence="6" id="KW-0574">Periplasm</keyword>
<feature type="chain" id="PRO_5039178220" evidence="11">
    <location>
        <begin position="27"/>
        <end position="457"/>
    </location>
</feature>
<feature type="binding site" evidence="10">
    <location>
        <position position="108"/>
    </location>
    <ligand>
        <name>substrate</name>
    </ligand>
</feature>
<sequence length="457" mass="48786">MRLNPRHVLSVFVVLFALGVASLANAGLPVEVDGEPLPSLAPMLDRTVPTVVNLATRGRVVEQSPLLDDPFFRRFFDMPQAPRERQVQGLGSGVILDAERGFILTNYHVIRRADEIVVTLHDGRRLDAEVVGTDPATDLAVLRVEAKGLNAVPVADSDALKVGDFVVAIGNPFGLGQTVTSGIVSALGRSGLGMESYEDFIQTDASINPGNSGGALVNLRGELVGINTAILTRGGGNIGIGFAIPVNMALQIMDHLVEYGEVRRGRLGIMVQDLTPDLAQAFGIPQTQGAVIAQVEPGSAADRAGLKEGDVVLRVNERSVRNSAELRNAIGLLRVGTEVVLDVVRDNRRIEVTAEVAEIRAATVEGRRLGRRLEGAAFGDITEDSPHYGRVQGVLVVSVESGSPAARAGLREGDLILSVNRQPVASVEELRRVIGDAGQRLLLNIRRDEGAFFLLLQ</sequence>
<accession>A0A1V3NMI6</accession>
<name>A0A1V3NMI6_9GAMM</name>
<dbReference type="SUPFAM" id="SSF50494">
    <property type="entry name" value="Trypsin-like serine proteases"/>
    <property type="match status" value="1"/>
</dbReference>
<dbReference type="InterPro" id="IPR001940">
    <property type="entry name" value="Peptidase_S1C"/>
</dbReference>
<keyword evidence="4 11" id="KW-0732">Signal</keyword>
<dbReference type="FunFam" id="2.40.10.10:FF:000001">
    <property type="entry name" value="Periplasmic serine protease DegS"/>
    <property type="match status" value="1"/>
</dbReference>
<feature type="active site" description="Charge relay system" evidence="9">
    <location>
        <position position="138"/>
    </location>
</feature>
<dbReference type="GO" id="GO:0006508">
    <property type="term" value="P:proteolysis"/>
    <property type="evidence" value="ECO:0007669"/>
    <property type="project" value="UniProtKB-KW"/>
</dbReference>
<evidence type="ECO:0000256" key="11">
    <source>
        <dbReference type="SAM" id="SignalP"/>
    </source>
</evidence>
<dbReference type="InterPro" id="IPR001478">
    <property type="entry name" value="PDZ"/>
</dbReference>
<evidence type="ECO:0000313" key="14">
    <source>
        <dbReference type="Proteomes" id="UP000189462"/>
    </source>
</evidence>
<feature type="domain" description="PDZ" evidence="12">
    <location>
        <begin position="256"/>
        <end position="347"/>
    </location>
</feature>
<feature type="binding site" evidence="10">
    <location>
        <position position="138"/>
    </location>
    <ligand>
        <name>substrate</name>
    </ligand>
</feature>
<feature type="binding site" evidence="10">
    <location>
        <begin position="210"/>
        <end position="212"/>
    </location>
    <ligand>
        <name>substrate</name>
    </ligand>
</feature>
<dbReference type="PRINTS" id="PR00834">
    <property type="entry name" value="PROTEASES2C"/>
</dbReference>
<evidence type="ECO:0000256" key="5">
    <source>
        <dbReference type="ARBA" id="ARBA00022737"/>
    </source>
</evidence>
<dbReference type="InterPro" id="IPR009003">
    <property type="entry name" value="Peptidase_S1_PA"/>
</dbReference>
<evidence type="ECO:0000313" key="13">
    <source>
        <dbReference type="EMBL" id="OOG25976.1"/>
    </source>
</evidence>
<dbReference type="Gene3D" id="2.40.10.120">
    <property type="match status" value="1"/>
</dbReference>
<keyword evidence="8" id="KW-0720">Serine protease</keyword>
<protein>
    <submittedName>
        <fullName evidence="13">Serine endoprotease DegQ</fullName>
    </submittedName>
</protein>
<evidence type="ECO:0000256" key="8">
    <source>
        <dbReference type="ARBA" id="ARBA00022825"/>
    </source>
</evidence>
<dbReference type="InterPro" id="IPR011782">
    <property type="entry name" value="Pept_S1C_Do"/>
</dbReference>
<dbReference type="CDD" id="cd10839">
    <property type="entry name" value="cpPDZ1_DegP-like"/>
    <property type="match status" value="1"/>
</dbReference>
<evidence type="ECO:0000256" key="3">
    <source>
        <dbReference type="ARBA" id="ARBA00022670"/>
    </source>
</evidence>
<dbReference type="Gene3D" id="2.30.42.10">
    <property type="match status" value="2"/>
</dbReference>
<feature type="signal peptide" evidence="11">
    <location>
        <begin position="1"/>
        <end position="26"/>
    </location>
</feature>
<dbReference type="Proteomes" id="UP000189462">
    <property type="component" value="Unassembled WGS sequence"/>
</dbReference>
<dbReference type="InterPro" id="IPR036034">
    <property type="entry name" value="PDZ_sf"/>
</dbReference>
<dbReference type="RefSeq" id="WP_077278134.1">
    <property type="nucleotide sequence ID" value="NZ_MVBK01000032.1"/>
</dbReference>
<keyword evidence="7" id="KW-0378">Hydrolase</keyword>
<dbReference type="SUPFAM" id="SSF50156">
    <property type="entry name" value="PDZ domain-like"/>
    <property type="match status" value="2"/>
</dbReference>
<dbReference type="GO" id="GO:0042597">
    <property type="term" value="C:periplasmic space"/>
    <property type="evidence" value="ECO:0007669"/>
    <property type="project" value="UniProtKB-SubCell"/>
</dbReference>
<dbReference type="PANTHER" id="PTHR22939">
    <property type="entry name" value="SERINE PROTEASE FAMILY S1C HTRA-RELATED"/>
    <property type="match status" value="1"/>
</dbReference>
<proteinExistence type="inferred from homology"/>
<keyword evidence="5" id="KW-0677">Repeat</keyword>
<feature type="active site" description="Charge relay system" evidence="9">
    <location>
        <position position="108"/>
    </location>
</feature>
<dbReference type="CDD" id="cd23084">
    <property type="entry name" value="cpPDZ2_DegP-like"/>
    <property type="match status" value="1"/>
</dbReference>
<evidence type="ECO:0000256" key="10">
    <source>
        <dbReference type="PIRSR" id="PIRSR611782-2"/>
    </source>
</evidence>
<feature type="domain" description="PDZ" evidence="12">
    <location>
        <begin position="358"/>
        <end position="449"/>
    </location>
</feature>
<evidence type="ECO:0000256" key="7">
    <source>
        <dbReference type="ARBA" id="ARBA00022801"/>
    </source>
</evidence>
<evidence type="ECO:0000256" key="1">
    <source>
        <dbReference type="ARBA" id="ARBA00004418"/>
    </source>
</evidence>
<keyword evidence="14" id="KW-1185">Reference proteome</keyword>
<feature type="active site" description="Charge relay system" evidence="9">
    <location>
        <position position="212"/>
    </location>
</feature>
<comment type="subcellular location">
    <subcellularLocation>
        <location evidence="1">Periplasm</location>
    </subcellularLocation>
</comment>
<dbReference type="NCBIfam" id="TIGR02037">
    <property type="entry name" value="degP_htrA_DO"/>
    <property type="match status" value="1"/>
</dbReference>
<dbReference type="PANTHER" id="PTHR22939:SF129">
    <property type="entry name" value="SERINE PROTEASE HTRA2, MITOCHONDRIAL"/>
    <property type="match status" value="1"/>
</dbReference>
<dbReference type="AlphaFoldDB" id="A0A1V3NMI6"/>
<dbReference type="PROSITE" id="PS50106">
    <property type="entry name" value="PDZ"/>
    <property type="match status" value="2"/>
</dbReference>
<organism evidence="13 14">
    <name type="scientific">Thioalkalivibrio denitrificans</name>
    <dbReference type="NCBI Taxonomy" id="108003"/>
    <lineage>
        <taxon>Bacteria</taxon>
        <taxon>Pseudomonadati</taxon>
        <taxon>Pseudomonadota</taxon>
        <taxon>Gammaproteobacteria</taxon>
        <taxon>Chromatiales</taxon>
        <taxon>Ectothiorhodospiraceae</taxon>
        <taxon>Thioalkalivibrio</taxon>
    </lineage>
</organism>
<gene>
    <name evidence="13" type="ORF">B1C78_05465</name>
</gene>
<comment type="caution">
    <text evidence="13">The sequence shown here is derived from an EMBL/GenBank/DDBJ whole genome shotgun (WGS) entry which is preliminary data.</text>
</comment>
<dbReference type="Pfam" id="PF13180">
    <property type="entry name" value="PDZ_2"/>
    <property type="match status" value="1"/>
</dbReference>
<comment type="similarity">
    <text evidence="2">Belongs to the peptidase S1C family.</text>
</comment>
<dbReference type="STRING" id="108003.B1C78_05465"/>
<evidence type="ECO:0000259" key="12">
    <source>
        <dbReference type="PROSITE" id="PS50106"/>
    </source>
</evidence>
<dbReference type="InterPro" id="IPR041489">
    <property type="entry name" value="PDZ_6"/>
</dbReference>
<keyword evidence="3 13" id="KW-0645">Protease</keyword>
<evidence type="ECO:0000256" key="9">
    <source>
        <dbReference type="PIRSR" id="PIRSR611782-1"/>
    </source>
</evidence>
<dbReference type="EMBL" id="MVBK01000032">
    <property type="protein sequence ID" value="OOG25976.1"/>
    <property type="molecule type" value="Genomic_DNA"/>
</dbReference>
<evidence type="ECO:0000256" key="2">
    <source>
        <dbReference type="ARBA" id="ARBA00010541"/>
    </source>
</evidence>
<dbReference type="GO" id="GO:0004252">
    <property type="term" value="F:serine-type endopeptidase activity"/>
    <property type="evidence" value="ECO:0007669"/>
    <property type="project" value="InterPro"/>
</dbReference>